<dbReference type="Proteomes" id="UP000050454">
    <property type="component" value="Unassembled WGS sequence"/>
</dbReference>
<organism evidence="5 6">
    <name type="scientific">Jiulongibacter sediminis</name>
    <dbReference type="NCBI Taxonomy" id="1605367"/>
    <lineage>
        <taxon>Bacteria</taxon>
        <taxon>Pseudomonadati</taxon>
        <taxon>Bacteroidota</taxon>
        <taxon>Cytophagia</taxon>
        <taxon>Cytophagales</taxon>
        <taxon>Leadbetterellaceae</taxon>
        <taxon>Jiulongibacter</taxon>
    </lineage>
</organism>
<evidence type="ECO:0000259" key="4">
    <source>
        <dbReference type="PROSITE" id="PS51161"/>
    </source>
</evidence>
<dbReference type="PROSITE" id="PS51161">
    <property type="entry name" value="ATP_CONE"/>
    <property type="match status" value="1"/>
</dbReference>
<dbReference type="PATRIC" id="fig|1605367.3.peg.1271"/>
<evidence type="ECO:0000313" key="6">
    <source>
        <dbReference type="Proteomes" id="UP000050454"/>
    </source>
</evidence>
<evidence type="ECO:0000256" key="1">
    <source>
        <dbReference type="ARBA" id="ARBA00022741"/>
    </source>
</evidence>
<sequence>MKIIKASGESAVFDESKLLRSLLRAGASESLAKELLVEIRDSLYEGVSTTEIYKKAFGLLRKRARPSAARYKLKKAIMELGETGYPFEKFVGALLAAEGFSTQVGVIVKGACVSHEVDVIAEKDNRHFMCECKFHRLQNRRCDVKIPLYIHSRFKDVEEQWLKKPGHEAKFHQGWIFTNTRFTSDATQYAACAGMQLISWDYPEGNAIRDRVDRTGIHPITCLTTLTPAEKKVLIEKDIITVKNLSENSSWLTEIGIKSLRLKKVTEEISQLRNSDLSKQINV</sequence>
<keyword evidence="6" id="KW-1185">Reference proteome</keyword>
<dbReference type="RefSeq" id="WP_055152000.1">
    <property type="nucleotide sequence ID" value="NZ_JXSZ01000017.1"/>
</dbReference>
<comment type="caution">
    <text evidence="5">The sequence shown here is derived from an EMBL/GenBank/DDBJ whole genome shotgun (WGS) entry which is preliminary data.</text>
</comment>
<dbReference type="GO" id="GO:0003677">
    <property type="term" value="F:DNA binding"/>
    <property type="evidence" value="ECO:0007669"/>
    <property type="project" value="InterPro"/>
</dbReference>
<evidence type="ECO:0000256" key="3">
    <source>
        <dbReference type="PROSITE-ProRule" id="PRU00492"/>
    </source>
</evidence>
<dbReference type="OrthoDB" id="320396at2"/>
<evidence type="ECO:0000256" key="2">
    <source>
        <dbReference type="ARBA" id="ARBA00022840"/>
    </source>
</evidence>
<gene>
    <name evidence="5" type="ORF">AFM12_19155</name>
</gene>
<dbReference type="AlphaFoldDB" id="A0A0P7BWZ9"/>
<dbReference type="SUPFAM" id="SSF52980">
    <property type="entry name" value="Restriction endonuclease-like"/>
    <property type="match status" value="1"/>
</dbReference>
<dbReference type="STRING" id="1605367.AFM12_19155"/>
<feature type="domain" description="ATP-cone" evidence="4">
    <location>
        <begin position="1"/>
        <end position="82"/>
    </location>
</feature>
<keyword evidence="1 3" id="KW-0547">Nucleotide-binding</keyword>
<name>A0A0P7BWZ9_9BACT</name>
<dbReference type="InterPro" id="IPR005144">
    <property type="entry name" value="ATP-cone_dom"/>
</dbReference>
<dbReference type="Pfam" id="PF04471">
    <property type="entry name" value="Mrr_cat"/>
    <property type="match status" value="1"/>
</dbReference>
<dbReference type="GO" id="GO:0004519">
    <property type="term" value="F:endonuclease activity"/>
    <property type="evidence" value="ECO:0007669"/>
    <property type="project" value="InterPro"/>
</dbReference>
<dbReference type="GO" id="GO:0009307">
    <property type="term" value="P:DNA restriction-modification system"/>
    <property type="evidence" value="ECO:0007669"/>
    <property type="project" value="InterPro"/>
</dbReference>
<dbReference type="Gene3D" id="3.40.1350.10">
    <property type="match status" value="1"/>
</dbReference>
<protein>
    <submittedName>
        <fullName evidence="5">ATPase</fullName>
    </submittedName>
</protein>
<dbReference type="EMBL" id="LGTQ01000017">
    <property type="protein sequence ID" value="KPM46577.1"/>
    <property type="molecule type" value="Genomic_DNA"/>
</dbReference>
<dbReference type="GO" id="GO:0005524">
    <property type="term" value="F:ATP binding"/>
    <property type="evidence" value="ECO:0007669"/>
    <property type="project" value="UniProtKB-UniRule"/>
</dbReference>
<proteinExistence type="predicted"/>
<dbReference type="InterPro" id="IPR011856">
    <property type="entry name" value="tRNA_endonuc-like_dom_sf"/>
</dbReference>
<dbReference type="InterPro" id="IPR007560">
    <property type="entry name" value="Restrct_endonuc_IV_Mrr"/>
</dbReference>
<keyword evidence="2 3" id="KW-0067">ATP-binding</keyword>
<accession>A0A0P7BWZ9</accession>
<evidence type="ECO:0000313" key="5">
    <source>
        <dbReference type="EMBL" id="KPM46577.1"/>
    </source>
</evidence>
<dbReference type="InterPro" id="IPR011335">
    <property type="entry name" value="Restrct_endonuc-II-like"/>
</dbReference>
<dbReference type="CDD" id="cd22308">
    <property type="entry name" value="Af1548-like"/>
    <property type="match status" value="1"/>
</dbReference>
<reference evidence="5 6" key="1">
    <citation type="submission" date="2015-07" db="EMBL/GenBank/DDBJ databases">
        <title>The draft genome sequence of Leadbetterella sp. JN14-9.</title>
        <authorList>
            <person name="Liu Y."/>
            <person name="Du J."/>
            <person name="Shao Z."/>
        </authorList>
    </citation>
    <scope>NUCLEOTIDE SEQUENCE [LARGE SCALE GENOMIC DNA]</scope>
    <source>
        <strain evidence="5 6">JN14-9</strain>
    </source>
</reference>